<evidence type="ECO:0000256" key="3">
    <source>
        <dbReference type="RuleBase" id="RU000363"/>
    </source>
</evidence>
<dbReference type="Gene3D" id="3.40.50.720">
    <property type="entry name" value="NAD(P)-binding Rossmann-like Domain"/>
    <property type="match status" value="1"/>
</dbReference>
<dbReference type="PRINTS" id="PR00081">
    <property type="entry name" value="GDHRDH"/>
</dbReference>
<reference evidence="6" key="1">
    <citation type="submission" date="2016-10" db="EMBL/GenBank/DDBJ databases">
        <authorList>
            <person name="Varghese N."/>
            <person name="Submissions S."/>
        </authorList>
    </citation>
    <scope>NUCLEOTIDE SEQUENCE [LARGE SCALE GENOMIC DNA]</scope>
    <source>
        <strain evidence="6">GAS369</strain>
    </source>
</reference>
<evidence type="ECO:0000256" key="2">
    <source>
        <dbReference type="ARBA" id="ARBA00023002"/>
    </source>
</evidence>
<evidence type="ECO:0000313" key="6">
    <source>
        <dbReference type="Proteomes" id="UP000243904"/>
    </source>
</evidence>
<dbReference type="InterPro" id="IPR057326">
    <property type="entry name" value="KR_dom"/>
</dbReference>
<dbReference type="InterPro" id="IPR036291">
    <property type="entry name" value="NAD(P)-bd_dom_sf"/>
</dbReference>
<keyword evidence="6" id="KW-1185">Reference proteome</keyword>
<organism evidence="5 6">
    <name type="scientific">Bradyrhizobium canariense</name>
    <dbReference type="NCBI Taxonomy" id="255045"/>
    <lineage>
        <taxon>Bacteria</taxon>
        <taxon>Pseudomonadati</taxon>
        <taxon>Pseudomonadota</taxon>
        <taxon>Alphaproteobacteria</taxon>
        <taxon>Hyphomicrobiales</taxon>
        <taxon>Nitrobacteraceae</taxon>
        <taxon>Bradyrhizobium</taxon>
    </lineage>
</organism>
<protein>
    <submittedName>
        <fullName evidence="5">Short-chain dehydrogenase</fullName>
    </submittedName>
</protein>
<dbReference type="SMART" id="SM00822">
    <property type="entry name" value="PKS_KR"/>
    <property type="match status" value="1"/>
</dbReference>
<keyword evidence="2" id="KW-0560">Oxidoreductase</keyword>
<dbReference type="InterPro" id="IPR002347">
    <property type="entry name" value="SDR_fam"/>
</dbReference>
<feature type="domain" description="Ketoreductase" evidence="4">
    <location>
        <begin position="2"/>
        <end position="176"/>
    </location>
</feature>
<gene>
    <name evidence="5" type="ORF">SAMN05444158_4457</name>
</gene>
<accession>A0A1H1XS56</accession>
<name>A0A1H1XS56_9BRAD</name>
<dbReference type="CDD" id="cd05374">
    <property type="entry name" value="17beta-HSD-like_SDR_c"/>
    <property type="match status" value="1"/>
</dbReference>
<dbReference type="PANTHER" id="PTHR43976:SF16">
    <property type="entry name" value="SHORT-CHAIN DEHYDROGENASE_REDUCTASE FAMILY PROTEIN"/>
    <property type="match status" value="1"/>
</dbReference>
<dbReference type="PANTHER" id="PTHR43976">
    <property type="entry name" value="SHORT CHAIN DEHYDROGENASE"/>
    <property type="match status" value="1"/>
</dbReference>
<dbReference type="EMBL" id="LT629750">
    <property type="protein sequence ID" value="SDT12050.1"/>
    <property type="molecule type" value="Genomic_DNA"/>
</dbReference>
<dbReference type="GO" id="GO:0016491">
    <property type="term" value="F:oxidoreductase activity"/>
    <property type="evidence" value="ECO:0007669"/>
    <property type="project" value="UniProtKB-KW"/>
</dbReference>
<evidence type="ECO:0000259" key="4">
    <source>
        <dbReference type="SMART" id="SM00822"/>
    </source>
</evidence>
<evidence type="ECO:0000313" key="5">
    <source>
        <dbReference type="EMBL" id="SDT12050.1"/>
    </source>
</evidence>
<evidence type="ECO:0000256" key="1">
    <source>
        <dbReference type="ARBA" id="ARBA00006484"/>
    </source>
</evidence>
<comment type="similarity">
    <text evidence="1 3">Belongs to the short-chain dehydrogenases/reductases (SDR) family.</text>
</comment>
<dbReference type="Proteomes" id="UP000243904">
    <property type="component" value="Chromosome I"/>
</dbReference>
<sequence length="264" mass="28032">MHTVLITGTSSGIGEAAAKALLADGWNVVATARDPATVLRGVENPRLLRVRLDLTDTQSIATAFEAASSQFSAIDLVVNNAGIGLGGPLEAVSLDQLREHLEVNVVGVAAVCQAAAAHMRSHGKGLIINVTSLAGRAGIPFLAPYCAAKFAVEGLTEALYYELRPFSIRVKLIEPGGARTKFSHLWASHPAYSSAADDVRQTMITGAEKAAPPERVAEVILAATKDNSDRLRYAATDAVPALRMLRLLPDWAWRKVLSKGFGLK</sequence>
<dbReference type="SUPFAM" id="SSF51735">
    <property type="entry name" value="NAD(P)-binding Rossmann-fold domains"/>
    <property type="match status" value="1"/>
</dbReference>
<proteinExistence type="inferred from homology"/>
<dbReference type="AlphaFoldDB" id="A0A1H1XS56"/>
<dbReference type="RefSeq" id="WP_197684972.1">
    <property type="nucleotide sequence ID" value="NZ_LT629750.1"/>
</dbReference>
<dbReference type="Pfam" id="PF00106">
    <property type="entry name" value="adh_short"/>
    <property type="match status" value="1"/>
</dbReference>
<dbReference type="PRINTS" id="PR00080">
    <property type="entry name" value="SDRFAMILY"/>
</dbReference>
<dbReference type="InterPro" id="IPR051911">
    <property type="entry name" value="SDR_oxidoreductase"/>
</dbReference>